<comment type="subunit">
    <text evidence="12">Part of a corepressor complex containing BANP, HDAC1, SIN3A, SIN3B, RBL1 and RBL2. Forms a trimeric complex in the nucleus consisting of BANP, HDAC6 and KHDRBS1/SAM68; HDAC6 keeps KHDRBS1 in a deacetylated state which inhibits the inclusion of CD44 alternate exons. The complex is disrupted by MAPK1/MAPK3-mediated phosphorylation of BANP which results in BANP export to the cytoplasm. This facilitates acetylation of KHDRBS1 and CD44 variant exon inclusion. Interacts with TP53. Interacts with CUX1/CDP. Interacts with HDAC1.</text>
</comment>
<dbReference type="FunFam" id="1.10.10.2590:FF:000001">
    <property type="entry name" value="protein BANP isoform X1"/>
    <property type="match status" value="1"/>
</dbReference>
<dbReference type="PROSITE" id="PS51457">
    <property type="entry name" value="BEN"/>
    <property type="match status" value="1"/>
</dbReference>
<evidence type="ECO:0000256" key="3">
    <source>
        <dbReference type="ARBA" id="ARBA00015794"/>
    </source>
</evidence>
<comment type="subcellular location">
    <subcellularLocation>
        <location evidence="1">Nucleus</location>
    </subcellularLocation>
</comment>
<keyword evidence="8" id="KW-0238">DNA-binding</keyword>
<protein>
    <recommendedName>
        <fullName evidence="3">Protein BANP</fullName>
    </recommendedName>
</protein>
<dbReference type="Gene3D" id="1.10.10.2590">
    <property type="entry name" value="BEN domain"/>
    <property type="match status" value="1"/>
</dbReference>
<dbReference type="InterPro" id="IPR042343">
    <property type="entry name" value="BANP"/>
</dbReference>
<dbReference type="Proteomes" id="UP000308365">
    <property type="component" value="Unassembled WGS sequence"/>
</dbReference>
<evidence type="ECO:0000256" key="10">
    <source>
        <dbReference type="ARBA" id="ARBA00023242"/>
    </source>
</evidence>
<keyword evidence="7" id="KW-0175">Coiled coil</keyword>
<dbReference type="PANTHER" id="PTHR16243:SF2">
    <property type="entry name" value="PROTEIN BANP"/>
    <property type="match status" value="1"/>
</dbReference>
<dbReference type="GO" id="GO:0006325">
    <property type="term" value="P:chromatin organization"/>
    <property type="evidence" value="ECO:0007669"/>
    <property type="project" value="UniProtKB-KW"/>
</dbReference>
<dbReference type="GO" id="GO:0005634">
    <property type="term" value="C:nucleus"/>
    <property type="evidence" value="ECO:0007669"/>
    <property type="project" value="UniProtKB-SubCell"/>
</dbReference>
<keyword evidence="6" id="KW-0805">Transcription regulation</keyword>
<feature type="region of interest" description="Disordered" evidence="13">
    <location>
        <begin position="1"/>
        <end position="60"/>
    </location>
</feature>
<evidence type="ECO:0000256" key="11">
    <source>
        <dbReference type="ARBA" id="ARBA00023306"/>
    </source>
</evidence>
<evidence type="ECO:0000256" key="6">
    <source>
        <dbReference type="ARBA" id="ARBA00023015"/>
    </source>
</evidence>
<evidence type="ECO:0000256" key="1">
    <source>
        <dbReference type="ARBA" id="ARBA00004123"/>
    </source>
</evidence>
<evidence type="ECO:0000256" key="13">
    <source>
        <dbReference type="SAM" id="MobiDB-lite"/>
    </source>
</evidence>
<evidence type="ECO:0000256" key="7">
    <source>
        <dbReference type="ARBA" id="ARBA00023054"/>
    </source>
</evidence>
<dbReference type="EMBL" id="RWIC01001323">
    <property type="protein sequence ID" value="TKC36318.1"/>
    <property type="molecule type" value="Genomic_DNA"/>
</dbReference>
<proteinExistence type="inferred from homology"/>
<dbReference type="SMART" id="SM01025">
    <property type="entry name" value="BEN"/>
    <property type="match status" value="1"/>
</dbReference>
<keyword evidence="9" id="KW-0804">Transcription</keyword>
<dbReference type="InterPro" id="IPR018379">
    <property type="entry name" value="BEN_domain"/>
</dbReference>
<dbReference type="PANTHER" id="PTHR16243">
    <property type="entry name" value="BTG3-ASSOCIATED NUCLEAR PROTEIN BANP"/>
    <property type="match status" value="1"/>
</dbReference>
<feature type="domain" description="BEN" evidence="14">
    <location>
        <begin position="117"/>
        <end position="213"/>
    </location>
</feature>
<accession>A0A4U1EJC4</accession>
<evidence type="ECO:0000256" key="2">
    <source>
        <dbReference type="ARBA" id="ARBA00009735"/>
    </source>
</evidence>
<keyword evidence="5" id="KW-0156">Chromatin regulator</keyword>
<evidence type="ECO:0000256" key="12">
    <source>
        <dbReference type="ARBA" id="ARBA00063579"/>
    </source>
</evidence>
<gene>
    <name evidence="15" type="ORF">EI555_020206</name>
</gene>
<dbReference type="Pfam" id="PF10523">
    <property type="entry name" value="BEN"/>
    <property type="match status" value="1"/>
</dbReference>
<evidence type="ECO:0000313" key="16">
    <source>
        <dbReference type="Proteomes" id="UP000308365"/>
    </source>
</evidence>
<evidence type="ECO:0000256" key="4">
    <source>
        <dbReference type="ARBA" id="ARBA00022491"/>
    </source>
</evidence>
<keyword evidence="4" id="KW-0678">Repressor</keyword>
<reference evidence="16" key="1">
    <citation type="journal article" date="2019" name="IScience">
        <title>Narwhal Genome Reveals Long-Term Low Genetic Diversity despite Current Large Abundance Size.</title>
        <authorList>
            <person name="Westbury M.V."/>
            <person name="Petersen B."/>
            <person name="Garde E."/>
            <person name="Heide-Jorgensen M.P."/>
            <person name="Lorenzen E.D."/>
        </authorList>
    </citation>
    <scope>NUCLEOTIDE SEQUENCE [LARGE SCALE GENOMIC DNA]</scope>
</reference>
<feature type="compositionally biased region" description="Pro residues" evidence="13">
    <location>
        <begin position="243"/>
        <end position="253"/>
    </location>
</feature>
<evidence type="ECO:0000313" key="15">
    <source>
        <dbReference type="EMBL" id="TKC36318.1"/>
    </source>
</evidence>
<dbReference type="GO" id="GO:0003677">
    <property type="term" value="F:DNA binding"/>
    <property type="evidence" value="ECO:0007669"/>
    <property type="project" value="UniProtKB-KW"/>
</dbReference>
<name>A0A4U1EJC4_MONMO</name>
<feature type="region of interest" description="Disordered" evidence="13">
    <location>
        <begin position="220"/>
        <end position="253"/>
    </location>
</feature>
<keyword evidence="10" id="KW-0539">Nucleus</keyword>
<dbReference type="GO" id="GO:0042177">
    <property type="term" value="P:negative regulation of protein catabolic process"/>
    <property type="evidence" value="ECO:0007669"/>
    <property type="project" value="TreeGrafter"/>
</dbReference>
<comment type="caution">
    <text evidence="15">The sequence shown here is derived from an EMBL/GenBank/DDBJ whole genome shotgun (WGS) entry which is preliminary data.</text>
</comment>
<keyword evidence="11" id="KW-0131">Cell cycle</keyword>
<feature type="compositionally biased region" description="Low complexity" evidence="13">
    <location>
        <begin position="226"/>
        <end position="237"/>
    </location>
</feature>
<evidence type="ECO:0000256" key="9">
    <source>
        <dbReference type="ARBA" id="ARBA00023163"/>
    </source>
</evidence>
<sequence length="333" mass="36035">MEDPLSGRAPDPLENIISNAVPGRRQNTIVVKVPGQEDSHNEDGESGSEASDSVSNCGQSGSQNIGNNVTLITLNSEGAPATLFLSVGPLPVLGTARAASLEDYPNGTWLGDENNPEMRVRCAIIPSDMLHISTNCRTAEKMALTLLDYLFHREVQAVSNLSGQGKHGKKQLDPLTIYGIRCHLFYKFGITESDWYRIKQSIDSKCRTAWRRKQRGQSLAVKSFSRRTPSSSSYGASDTMMSTPPPASELQQPPPQALHYALANAQQVQIHQIGEDGQVQGHLHIAQVPQGEQVQITQDSEVSLAASPGPALCPRALCTRTFVLCGGQLGIPR</sequence>
<dbReference type="GO" id="GO:0034504">
    <property type="term" value="P:protein localization to nucleus"/>
    <property type="evidence" value="ECO:0007669"/>
    <property type="project" value="TreeGrafter"/>
</dbReference>
<dbReference type="AlphaFoldDB" id="A0A4U1EJC4"/>
<evidence type="ECO:0000256" key="8">
    <source>
        <dbReference type="ARBA" id="ARBA00023125"/>
    </source>
</evidence>
<evidence type="ECO:0000259" key="14">
    <source>
        <dbReference type="PROSITE" id="PS51457"/>
    </source>
</evidence>
<comment type="similarity">
    <text evidence="2">Belongs to the BANP/SMAR1 family.</text>
</comment>
<organism evidence="15 16">
    <name type="scientific">Monodon monoceros</name>
    <name type="common">Narwhal</name>
    <name type="synonym">Ceratodon monodon</name>
    <dbReference type="NCBI Taxonomy" id="40151"/>
    <lineage>
        <taxon>Eukaryota</taxon>
        <taxon>Metazoa</taxon>
        <taxon>Chordata</taxon>
        <taxon>Craniata</taxon>
        <taxon>Vertebrata</taxon>
        <taxon>Euteleostomi</taxon>
        <taxon>Mammalia</taxon>
        <taxon>Eutheria</taxon>
        <taxon>Laurasiatheria</taxon>
        <taxon>Artiodactyla</taxon>
        <taxon>Whippomorpha</taxon>
        <taxon>Cetacea</taxon>
        <taxon>Odontoceti</taxon>
        <taxon>Monodontidae</taxon>
        <taxon>Monodon</taxon>
    </lineage>
</organism>
<evidence type="ECO:0000256" key="5">
    <source>
        <dbReference type="ARBA" id="ARBA00022853"/>
    </source>
</evidence>